<dbReference type="EMBL" id="BDGG01000001">
    <property type="protein sequence ID" value="GAU89518.1"/>
    <property type="molecule type" value="Genomic_DNA"/>
</dbReference>
<dbReference type="CDD" id="cd00063">
    <property type="entry name" value="FN3"/>
    <property type="match status" value="1"/>
</dbReference>
<evidence type="ECO:0000259" key="3">
    <source>
        <dbReference type="PROSITE" id="PS50853"/>
    </source>
</evidence>
<evidence type="ECO:0000313" key="4">
    <source>
        <dbReference type="EMBL" id="GAU89518.1"/>
    </source>
</evidence>
<dbReference type="PANTHER" id="PTHR14340">
    <property type="entry name" value="MICROFIBRIL-ASSOCIATED GLYCOPROTEIN 3"/>
    <property type="match status" value="1"/>
</dbReference>
<organism evidence="4 5">
    <name type="scientific">Ramazzottius varieornatus</name>
    <name type="common">Water bear</name>
    <name type="synonym">Tardigrade</name>
    <dbReference type="NCBI Taxonomy" id="947166"/>
    <lineage>
        <taxon>Eukaryota</taxon>
        <taxon>Metazoa</taxon>
        <taxon>Ecdysozoa</taxon>
        <taxon>Tardigrada</taxon>
        <taxon>Eutardigrada</taxon>
        <taxon>Parachela</taxon>
        <taxon>Hypsibioidea</taxon>
        <taxon>Ramazzottiidae</taxon>
        <taxon>Ramazzottius</taxon>
    </lineage>
</organism>
<feature type="domain" description="Fibronectin type-III" evidence="3">
    <location>
        <begin position="72"/>
        <end position="161"/>
    </location>
</feature>
<dbReference type="SUPFAM" id="SSF49265">
    <property type="entry name" value="Fibronectin type III"/>
    <property type="match status" value="1"/>
</dbReference>
<keyword evidence="2" id="KW-0732">Signal</keyword>
<accession>A0A1D1UTL0</accession>
<dbReference type="InterPro" id="IPR036116">
    <property type="entry name" value="FN3_sf"/>
</dbReference>
<evidence type="ECO:0000256" key="1">
    <source>
        <dbReference type="ARBA" id="ARBA00023319"/>
    </source>
</evidence>
<keyword evidence="5" id="KW-1185">Reference proteome</keyword>
<dbReference type="SMART" id="SM00060">
    <property type="entry name" value="FN3"/>
    <property type="match status" value="1"/>
</dbReference>
<dbReference type="InterPro" id="IPR013783">
    <property type="entry name" value="Ig-like_fold"/>
</dbReference>
<dbReference type="Pfam" id="PF00041">
    <property type="entry name" value="fn3"/>
    <property type="match status" value="1"/>
</dbReference>
<evidence type="ECO:0000313" key="5">
    <source>
        <dbReference type="Proteomes" id="UP000186922"/>
    </source>
</evidence>
<dbReference type="InterPro" id="IPR003961">
    <property type="entry name" value="FN3_dom"/>
</dbReference>
<feature type="chain" id="PRO_5008897610" description="Fibronectin type-III domain-containing protein" evidence="2">
    <location>
        <begin position="21"/>
        <end position="172"/>
    </location>
</feature>
<dbReference type="STRING" id="947166.A0A1D1UTL0"/>
<reference evidence="4 5" key="1">
    <citation type="journal article" date="2016" name="Nat. Commun.">
        <title>Extremotolerant tardigrade genome and improved radiotolerance of human cultured cells by tardigrade-unique protein.</title>
        <authorList>
            <person name="Hashimoto T."/>
            <person name="Horikawa D.D."/>
            <person name="Saito Y."/>
            <person name="Kuwahara H."/>
            <person name="Kozuka-Hata H."/>
            <person name="Shin-I T."/>
            <person name="Minakuchi Y."/>
            <person name="Ohishi K."/>
            <person name="Motoyama A."/>
            <person name="Aizu T."/>
            <person name="Enomoto A."/>
            <person name="Kondo K."/>
            <person name="Tanaka S."/>
            <person name="Hara Y."/>
            <person name="Koshikawa S."/>
            <person name="Sagara H."/>
            <person name="Miura T."/>
            <person name="Yokobori S."/>
            <person name="Miyagawa K."/>
            <person name="Suzuki Y."/>
            <person name="Kubo T."/>
            <person name="Oyama M."/>
            <person name="Kohara Y."/>
            <person name="Fujiyama A."/>
            <person name="Arakawa K."/>
            <person name="Katayama T."/>
            <person name="Toyoda A."/>
            <person name="Kunieda T."/>
        </authorList>
    </citation>
    <scope>NUCLEOTIDE SEQUENCE [LARGE SCALE GENOMIC DNA]</scope>
    <source>
        <strain evidence="4 5">YOKOZUNA-1</strain>
    </source>
</reference>
<proteinExistence type="predicted"/>
<protein>
    <recommendedName>
        <fullName evidence="3">Fibronectin type-III domain-containing protein</fullName>
    </recommendedName>
</protein>
<gene>
    <name evidence="4" type="primary">RvY_02062-1</name>
    <name evidence="4" type="synonym">RvY_02062.1</name>
    <name evidence="4" type="ORF">RvY_02062</name>
</gene>
<evidence type="ECO:0000256" key="2">
    <source>
        <dbReference type="SAM" id="SignalP"/>
    </source>
</evidence>
<dbReference type="PROSITE" id="PS50853">
    <property type="entry name" value="FN3"/>
    <property type="match status" value="1"/>
</dbReference>
<dbReference type="PANTHER" id="PTHR14340:SF9">
    <property type="entry name" value="FIBRONECTIN TYPE-III DOMAIN-CONTAINING PROTEIN"/>
    <property type="match status" value="1"/>
</dbReference>
<dbReference type="Gene3D" id="2.60.40.10">
    <property type="entry name" value="Immunoglobulins"/>
    <property type="match status" value="1"/>
</dbReference>
<dbReference type="Proteomes" id="UP000186922">
    <property type="component" value="Unassembled WGS sequence"/>
</dbReference>
<sequence>MWAETNQPSLFAAFFARVSLFLLKISNIVVNHDEIKIELKAPQRSGEGNYTLQLVNCSGRTERIISIKVADVPAPLENLPVIAMGANGCHFYWSPPKDDGGAPVKKYILEKREKDGNWTLAAEILAGLTEDKQYQFRVSAVSQAGQSVPSSPTDLLRIIGNFEYTDFENETL</sequence>
<dbReference type="OrthoDB" id="504170at2759"/>
<comment type="caution">
    <text evidence="4">The sequence shown here is derived from an EMBL/GenBank/DDBJ whole genome shotgun (WGS) entry which is preliminary data.</text>
</comment>
<feature type="signal peptide" evidence="2">
    <location>
        <begin position="1"/>
        <end position="20"/>
    </location>
</feature>
<keyword evidence="1" id="KW-0393">Immunoglobulin domain</keyword>
<name>A0A1D1UTL0_RAMVA</name>
<dbReference type="AlphaFoldDB" id="A0A1D1UTL0"/>